<organism evidence="3 4">
    <name type="scientific">Jaminaea rosea</name>
    <dbReference type="NCBI Taxonomy" id="1569628"/>
    <lineage>
        <taxon>Eukaryota</taxon>
        <taxon>Fungi</taxon>
        <taxon>Dikarya</taxon>
        <taxon>Basidiomycota</taxon>
        <taxon>Ustilaginomycotina</taxon>
        <taxon>Exobasidiomycetes</taxon>
        <taxon>Microstromatales</taxon>
        <taxon>Microstromatales incertae sedis</taxon>
        <taxon>Jaminaea</taxon>
    </lineage>
</organism>
<dbReference type="GO" id="GO:0000938">
    <property type="term" value="C:GARP complex"/>
    <property type="evidence" value="ECO:0007669"/>
    <property type="project" value="TreeGrafter"/>
</dbReference>
<accession>A0A316V051</accession>
<dbReference type="EMBL" id="KZ819662">
    <property type="protein sequence ID" value="PWN30614.1"/>
    <property type="molecule type" value="Genomic_DNA"/>
</dbReference>
<feature type="compositionally biased region" description="Gly residues" evidence="1">
    <location>
        <begin position="578"/>
        <end position="587"/>
    </location>
</feature>
<sequence length="860" mass="90921">MAESQASSSKAPPPVAATSDIGASAEQLKSLLAASDVPDIRSLVEQHLHQNYTSREAERRTFLSSAPTYLSLHSDIQASLSALDSLSSFLTTFSDDLGAVSHQISTLKQRSAHLDEELRRKREQEEPLARLLDRGLVLNPKVVEKIFDSEPDQSWKGAIRELERSIEASRRPLDQMANSRPSAARRPSSGPIPPTGRRTSTTASNGPDPTSDTSQDASLAEAARIAEACKAMAASKLRSYLISPFQLMRTSVTTNLQVLQTSVLIPHHQPLYAFLARQMPRVAIDVQRAYVTAARLYFETGFRRYARSMGQVRKRGASRGGGDVGSIVDTSSSTGSSSFAALGGFLGGSSSSSDPKAAGAADPYLIDPSRLSYASLPDEDDAPPTILGYMGDDTQFSAPPEAVLRSISLVFFDNACSEFTFLVRYFEALQTVGGSRRRKVRPMGPLRTSSRTAGGQRSRSGSTTTAGDGDTTFTSSRADETIDEEDSEVDPSESASVAQGVEDELVEEDEIDHSNDPTNLVQLSKREQALLQGRGASAELFRKVFEPVVGTWLNFCRAVLHGSSTNTKAVASASTPASGGGAGGGAGQAASAALGGASTSYPPLGLMPLLISLRLIDRLLALAEERGAGAVLTGPLLQFKMEAWPLAQRRFTSEIDAVARLAGAGAASSSAGSGWFSSFGLGGSSGAAGEVKPLPDSTVVLIAGRYAALFSQVAALVSVPLSSQQRQTAAAAEPDESMDSTITTTTTTANGAGQEQQDPSSTMLSSSLVRLRTALVDVVVSQSKLAAPTSSTTAAAPSSAGSRKQRLVESVVRRVREELEGTAANAGEGAKLLHKGRASSRTMREVSWWREWERGQLSGP</sequence>
<dbReference type="OrthoDB" id="19482at2759"/>
<dbReference type="GeneID" id="37026966"/>
<evidence type="ECO:0000313" key="3">
    <source>
        <dbReference type="EMBL" id="PWN30614.1"/>
    </source>
</evidence>
<dbReference type="GO" id="GO:0006896">
    <property type="term" value="P:Golgi to vacuole transport"/>
    <property type="evidence" value="ECO:0007669"/>
    <property type="project" value="TreeGrafter"/>
</dbReference>
<feature type="compositionally biased region" description="Polar residues" evidence="1">
    <location>
        <begin position="749"/>
        <end position="764"/>
    </location>
</feature>
<dbReference type="PANTHER" id="PTHR14190:SF7">
    <property type="entry name" value="VACUOLAR PROTEIN SORTING-ASSOCIATED PROTEIN 52 HOMOLOG"/>
    <property type="match status" value="1"/>
</dbReference>
<dbReference type="GO" id="GO:0032456">
    <property type="term" value="P:endocytic recycling"/>
    <property type="evidence" value="ECO:0007669"/>
    <property type="project" value="TreeGrafter"/>
</dbReference>
<evidence type="ECO:0000259" key="2">
    <source>
        <dbReference type="Pfam" id="PF04129"/>
    </source>
</evidence>
<dbReference type="GO" id="GO:0019905">
    <property type="term" value="F:syntaxin binding"/>
    <property type="evidence" value="ECO:0007669"/>
    <property type="project" value="TreeGrafter"/>
</dbReference>
<feature type="region of interest" description="Disordered" evidence="1">
    <location>
        <begin position="166"/>
        <end position="219"/>
    </location>
</feature>
<gene>
    <name evidence="3" type="ORF">BDZ90DRAFT_229625</name>
</gene>
<feature type="region of interest" description="Disordered" evidence="1">
    <location>
        <begin position="786"/>
        <end position="807"/>
    </location>
</feature>
<dbReference type="InterPro" id="IPR048319">
    <property type="entry name" value="Vps52_CC"/>
</dbReference>
<dbReference type="AlphaFoldDB" id="A0A316V051"/>
<reference evidence="3 4" key="1">
    <citation type="journal article" date="2018" name="Mol. Biol. Evol.">
        <title>Broad Genomic Sampling Reveals a Smut Pathogenic Ancestry of the Fungal Clade Ustilaginomycotina.</title>
        <authorList>
            <person name="Kijpornyongpan T."/>
            <person name="Mondo S.J."/>
            <person name="Barry K."/>
            <person name="Sandor L."/>
            <person name="Lee J."/>
            <person name="Lipzen A."/>
            <person name="Pangilinan J."/>
            <person name="LaButti K."/>
            <person name="Hainaut M."/>
            <person name="Henrissat B."/>
            <person name="Grigoriev I.V."/>
            <person name="Spatafora J.W."/>
            <person name="Aime M.C."/>
        </authorList>
    </citation>
    <scope>NUCLEOTIDE SEQUENCE [LARGE SCALE GENOMIC DNA]</scope>
    <source>
        <strain evidence="3 4">MCA 5214</strain>
    </source>
</reference>
<name>A0A316V051_9BASI</name>
<dbReference type="InterPro" id="IPR007258">
    <property type="entry name" value="Vps52"/>
</dbReference>
<dbReference type="Proteomes" id="UP000245884">
    <property type="component" value="Unassembled WGS sequence"/>
</dbReference>
<proteinExistence type="predicted"/>
<feature type="region of interest" description="Disordered" evidence="1">
    <location>
        <begin position="434"/>
        <end position="499"/>
    </location>
</feature>
<dbReference type="GO" id="GO:0042147">
    <property type="term" value="P:retrograde transport, endosome to Golgi"/>
    <property type="evidence" value="ECO:0007669"/>
    <property type="project" value="TreeGrafter"/>
</dbReference>
<feature type="compositionally biased region" description="Acidic residues" evidence="1">
    <location>
        <begin position="481"/>
        <end position="491"/>
    </location>
</feature>
<keyword evidence="4" id="KW-1185">Reference proteome</keyword>
<feature type="compositionally biased region" description="Low complexity" evidence="1">
    <location>
        <begin position="177"/>
        <end position="189"/>
    </location>
</feature>
<feature type="domain" description="Vps52 coiled-coil" evidence="2">
    <location>
        <begin position="71"/>
        <end position="161"/>
    </location>
</feature>
<protein>
    <recommendedName>
        <fullName evidence="2">Vps52 coiled-coil domain-containing protein</fullName>
    </recommendedName>
</protein>
<evidence type="ECO:0000256" key="1">
    <source>
        <dbReference type="SAM" id="MobiDB-lite"/>
    </source>
</evidence>
<feature type="compositionally biased region" description="Low complexity" evidence="1">
    <location>
        <begin position="786"/>
        <end position="800"/>
    </location>
</feature>
<dbReference type="GO" id="GO:0005829">
    <property type="term" value="C:cytosol"/>
    <property type="evidence" value="ECO:0007669"/>
    <property type="project" value="GOC"/>
</dbReference>
<feature type="compositionally biased region" description="Polar residues" evidence="1">
    <location>
        <begin position="197"/>
        <end position="216"/>
    </location>
</feature>
<dbReference type="PANTHER" id="PTHR14190">
    <property type="entry name" value="SUPPRESSOR OF ACTIN MUTATIONS 2/VACUOLAR PROTEIN SORTING 52"/>
    <property type="match status" value="1"/>
</dbReference>
<feature type="compositionally biased region" description="Low complexity" evidence="1">
    <location>
        <begin position="447"/>
        <end position="476"/>
    </location>
</feature>
<feature type="region of interest" description="Disordered" evidence="1">
    <location>
        <begin position="570"/>
        <end position="589"/>
    </location>
</feature>
<dbReference type="Pfam" id="PF04129">
    <property type="entry name" value="Vps52_CC"/>
    <property type="match status" value="1"/>
</dbReference>
<dbReference type="STRING" id="1569628.A0A316V051"/>
<evidence type="ECO:0000313" key="4">
    <source>
        <dbReference type="Proteomes" id="UP000245884"/>
    </source>
</evidence>
<dbReference type="RefSeq" id="XP_025365226.1">
    <property type="nucleotide sequence ID" value="XM_025505143.1"/>
</dbReference>
<feature type="region of interest" description="Disordered" evidence="1">
    <location>
        <begin position="727"/>
        <end position="764"/>
    </location>
</feature>